<sequence length="525" mass="56638">MVQLQLARCATATHPDATLPSATQSWGCSSSSSTPPPLNNSSNEYPRARRNLLCYRIIEASRREHPASTSRTRVSRPAAPMQRPSARPWGSGRSKSRPRPSAPAAAVVACSASSLPPSAAAQSEKGKAGTTASPNEQTRKALSEAPSLLVFSGGTAFNGVVEELKKLTTRVAHVLPVSDDGGSTAEIVRVLGGPAIGDIRSRCLRLSDESTVEALAVKRLLGHRLALTPEDAKSEWYHILEGNHLLWHDVSGPYRETIRAFLVFFQSQILMRPNEKFSFKNGSIGNFFFAGARIFFQSLEAAIFLYSRVSGIPVDSLILPAICTNDRLTIGCELNDGTVIRGQNAISHPITKDSIDDMSRSVNKIMHASLPLCSPIKRIFYMSSEGTNLLHELLLLNGTHDRETAGMSASDFVVSISNALNRRHGDPHNSLDHPPPAYVNALIAPEGTAITIDTQRLNALGITQVFMVDSIQDGALGIIFEPRALICNLKCAIDSSGSPDLHSYSGGKDAISNLMEKKKVSGKTR</sequence>
<dbReference type="Proteomes" id="UP001162992">
    <property type="component" value="Chromosome 4"/>
</dbReference>
<proteinExistence type="predicted"/>
<reference evidence="2" key="1">
    <citation type="journal article" date="2024" name="Proc. Natl. Acad. Sci. U.S.A.">
        <title>Extraordinary preservation of gene collinearity over three hundred million years revealed in homosporous lycophytes.</title>
        <authorList>
            <person name="Li C."/>
            <person name="Wickell D."/>
            <person name="Kuo L.Y."/>
            <person name="Chen X."/>
            <person name="Nie B."/>
            <person name="Liao X."/>
            <person name="Peng D."/>
            <person name="Ji J."/>
            <person name="Jenkins J."/>
            <person name="Williams M."/>
            <person name="Shu S."/>
            <person name="Plott C."/>
            <person name="Barry K."/>
            <person name="Rajasekar S."/>
            <person name="Grimwood J."/>
            <person name="Han X."/>
            <person name="Sun S."/>
            <person name="Hou Z."/>
            <person name="He W."/>
            <person name="Dai G."/>
            <person name="Sun C."/>
            <person name="Schmutz J."/>
            <person name="Leebens-Mack J.H."/>
            <person name="Li F.W."/>
            <person name="Wang L."/>
        </authorList>
    </citation>
    <scope>NUCLEOTIDE SEQUENCE [LARGE SCALE GENOMIC DNA]</scope>
    <source>
        <strain evidence="2">cv. PW_Plant_1</strain>
    </source>
</reference>
<name>A0ACC2E249_DIPCM</name>
<dbReference type="EMBL" id="CM055095">
    <property type="protein sequence ID" value="KAJ7560532.1"/>
    <property type="molecule type" value="Genomic_DNA"/>
</dbReference>
<comment type="caution">
    <text evidence="1">The sequence shown here is derived from an EMBL/GenBank/DDBJ whole genome shotgun (WGS) entry which is preliminary data.</text>
</comment>
<protein>
    <submittedName>
        <fullName evidence="1">Uncharacterized protein</fullName>
    </submittedName>
</protein>
<accession>A0ACC2E249</accession>
<gene>
    <name evidence="1" type="ORF">O6H91_04G133800</name>
</gene>
<evidence type="ECO:0000313" key="2">
    <source>
        <dbReference type="Proteomes" id="UP001162992"/>
    </source>
</evidence>
<organism evidence="1 2">
    <name type="scientific">Diphasiastrum complanatum</name>
    <name type="common">Issler's clubmoss</name>
    <name type="synonym">Lycopodium complanatum</name>
    <dbReference type="NCBI Taxonomy" id="34168"/>
    <lineage>
        <taxon>Eukaryota</taxon>
        <taxon>Viridiplantae</taxon>
        <taxon>Streptophyta</taxon>
        <taxon>Embryophyta</taxon>
        <taxon>Tracheophyta</taxon>
        <taxon>Lycopodiopsida</taxon>
        <taxon>Lycopodiales</taxon>
        <taxon>Lycopodiaceae</taxon>
        <taxon>Lycopodioideae</taxon>
        <taxon>Diphasiastrum</taxon>
    </lineage>
</organism>
<keyword evidence="2" id="KW-1185">Reference proteome</keyword>
<evidence type="ECO:0000313" key="1">
    <source>
        <dbReference type="EMBL" id="KAJ7560532.1"/>
    </source>
</evidence>